<proteinExistence type="predicted"/>
<name>A0A8S1S6E8_9CILI</name>
<keyword evidence="3" id="KW-1185">Reference proteome</keyword>
<dbReference type="PANTHER" id="PTHR33706:SF1">
    <property type="entry name" value="TPR REPEAT PROTEIN"/>
    <property type="match status" value="1"/>
</dbReference>
<evidence type="ECO:0000313" key="3">
    <source>
        <dbReference type="Proteomes" id="UP000689195"/>
    </source>
</evidence>
<evidence type="ECO:0000313" key="2">
    <source>
        <dbReference type="EMBL" id="CAD8135866.1"/>
    </source>
</evidence>
<dbReference type="PANTHER" id="PTHR33706">
    <property type="entry name" value="MORN VARIANT REPEAT PROTEIN"/>
    <property type="match status" value="1"/>
</dbReference>
<sequence>MNCRFHPQTPISLICTAPHRCEINRKMCVECQQDHGIEVKQTIPINKFRQMLNGKVKDYKLDDTQELNKQRLDFKYMLSKAVEMLKQLWEELSESIRKIFEMIEKENKSLTDLITQNENLTESSYSDLEKLVQLLNGKIVDNLNNKKNSIMTKVKKAKDLLEKEVIIFCQKFKEEMREILSIFQVQNDEQIILQEGSQKLKVAICDHGRFIYSNLTIQSNQNKEIQYLQDGSIIRTDQIRYTAGKPEILTNLEQIKHLQWFGQLRENNHKVGIWTATWQGEKIKDVGGQYSNEGKKQGKWQELIENYSMQSNAFEIGEYDNGTRIGNWKYLYDNKEMYKSQIQYGIRNGGNYNQQGNKNGKWQEIWEGFWKDSQVFYNGEYKNGKKVARWDIVFENKKIHLFACLVVVDHMMIEEMGLNRVIGLKFRMDFLEILNWCIVVNIKMARKLLDGIFVKLKKGFYLVLNIRRCKHLIYKPQQKNSSGGGSYDEGDNGIKQGNWVELSDALFRDSQVTYSGQYKNGKKVTKWDIWYQENGHNQKNLKIGGGSYDEGGDETKQGEWVEISDGFYQESQVTYNGQYKNGKKVDRWNICLIEKVYQMIYNPKKQEVENMMHDNFSDSNQITYHGEYKNGAKVGIWEILKMNKTDYFELKLENQFHIFIQDSNIILRGKIFNGKRAGKWDILYGKIMIGGGSFGSQDEKSHGIKCGKWVEISEEFNCNSQVTYSGEYINGQKTGRWNIYQFKENQFIWCGSQIYDFQGNLIQKENNNASIIYMGNLQNGRKVGRWNILFQKNYEDKQIEKMQRYQIQQCVVFSGGGQYEEGVDEVKQGNWVEISDGYTDRSQITYIGEYKNGKKIGNWDIKYNRFENGWKNEKIGGGQYDKEDNGMKSGEWVENIENFTQDSQVTYQGNYKNGKKIGRWDVWYKKNGDNRENLKMYQKYFQSIIFVSLFSGGGQYDTEGNGIKSGEWVEQIENFKWDSQVTYLGNYKNGKKIGRWNILFRKQFDDEYKLIGGGQYDTEGNGIKSGEWVEQIENFKWDSQVTYQGNYKNGKKIGRWNILFRKQNEDQSKQIGGGSYDEIGDEFKQGNWVEISEENIIRVKKLEIGWRWIYIIIRKVVK</sequence>
<dbReference type="AlphaFoldDB" id="A0A8S1S6E8"/>
<keyword evidence="1" id="KW-0175">Coiled coil</keyword>
<dbReference type="EMBL" id="CAJJDO010000004">
    <property type="protein sequence ID" value="CAD8135866.1"/>
    <property type="molecule type" value="Genomic_DNA"/>
</dbReference>
<organism evidence="2 3">
    <name type="scientific">Paramecium pentaurelia</name>
    <dbReference type="NCBI Taxonomy" id="43138"/>
    <lineage>
        <taxon>Eukaryota</taxon>
        <taxon>Sar</taxon>
        <taxon>Alveolata</taxon>
        <taxon>Ciliophora</taxon>
        <taxon>Intramacronucleata</taxon>
        <taxon>Oligohymenophorea</taxon>
        <taxon>Peniculida</taxon>
        <taxon>Parameciidae</taxon>
        <taxon>Paramecium</taxon>
    </lineage>
</organism>
<feature type="coiled-coil region" evidence="1">
    <location>
        <begin position="103"/>
        <end position="160"/>
    </location>
</feature>
<protein>
    <submittedName>
        <fullName evidence="2">Uncharacterized protein</fullName>
    </submittedName>
</protein>
<reference evidence="2" key="1">
    <citation type="submission" date="2021-01" db="EMBL/GenBank/DDBJ databases">
        <authorList>
            <consortium name="Genoscope - CEA"/>
            <person name="William W."/>
        </authorList>
    </citation>
    <scope>NUCLEOTIDE SEQUENCE</scope>
</reference>
<gene>
    <name evidence="2" type="ORF">PPENT_87.1.T0040462</name>
</gene>
<evidence type="ECO:0000256" key="1">
    <source>
        <dbReference type="SAM" id="Coils"/>
    </source>
</evidence>
<dbReference type="OrthoDB" id="10494777at2759"/>
<comment type="caution">
    <text evidence="2">The sequence shown here is derived from an EMBL/GenBank/DDBJ whole genome shotgun (WGS) entry which is preliminary data.</text>
</comment>
<dbReference type="Proteomes" id="UP000689195">
    <property type="component" value="Unassembled WGS sequence"/>
</dbReference>
<accession>A0A8S1S6E8</accession>